<evidence type="ECO:0000256" key="7">
    <source>
        <dbReference type="SAM" id="MobiDB-lite"/>
    </source>
</evidence>
<evidence type="ECO:0000256" key="2">
    <source>
        <dbReference type="ARBA" id="ARBA00022927"/>
    </source>
</evidence>
<reference evidence="10" key="1">
    <citation type="journal article" date="2017" name="Nat. Microbiol.">
        <title>Global analysis of biosynthetic gene clusters reveals vast potential of secondary metabolite production in Penicillium species.</title>
        <authorList>
            <person name="Nielsen J.C."/>
            <person name="Grijseels S."/>
            <person name="Prigent S."/>
            <person name="Ji B."/>
            <person name="Dainat J."/>
            <person name="Nielsen K.F."/>
            <person name="Frisvad J.C."/>
            <person name="Workman M."/>
            <person name="Nielsen J."/>
        </authorList>
    </citation>
    <scope>NUCLEOTIDE SEQUENCE [LARGE SCALE GENOMIC DNA]</scope>
    <source>
        <strain evidence="10">IBT 11843</strain>
    </source>
</reference>
<organism evidence="9 10">
    <name type="scientific">Penicillium decumbens</name>
    <dbReference type="NCBI Taxonomy" id="69771"/>
    <lineage>
        <taxon>Eukaryota</taxon>
        <taxon>Fungi</taxon>
        <taxon>Dikarya</taxon>
        <taxon>Ascomycota</taxon>
        <taxon>Pezizomycotina</taxon>
        <taxon>Eurotiomycetes</taxon>
        <taxon>Eurotiomycetidae</taxon>
        <taxon>Eurotiales</taxon>
        <taxon>Aspergillaceae</taxon>
        <taxon>Penicillium</taxon>
    </lineage>
</organism>
<dbReference type="OrthoDB" id="9976382at2759"/>
<feature type="region of interest" description="Disordered" evidence="7">
    <location>
        <begin position="1"/>
        <end position="119"/>
    </location>
</feature>
<dbReference type="SUPFAM" id="SSF64268">
    <property type="entry name" value="PX domain"/>
    <property type="match status" value="1"/>
</dbReference>
<comment type="caution">
    <text evidence="9">The sequence shown here is derived from an EMBL/GenBank/DDBJ whole genome shotgun (WGS) entry which is preliminary data.</text>
</comment>
<protein>
    <recommendedName>
        <fullName evidence="5 6">Vacuolar protein sorting-associated protein 17</fullName>
    </recommendedName>
</protein>
<dbReference type="GO" id="GO:0042147">
    <property type="term" value="P:retrograde transport, endosome to Golgi"/>
    <property type="evidence" value="ECO:0007669"/>
    <property type="project" value="InterPro"/>
</dbReference>
<evidence type="ECO:0000259" key="8">
    <source>
        <dbReference type="SMART" id="SM00312"/>
    </source>
</evidence>
<dbReference type="GO" id="GO:0005768">
    <property type="term" value="C:endosome"/>
    <property type="evidence" value="ECO:0007669"/>
    <property type="project" value="TreeGrafter"/>
</dbReference>
<feature type="compositionally biased region" description="Polar residues" evidence="7">
    <location>
        <begin position="525"/>
        <end position="535"/>
    </location>
</feature>
<dbReference type="InterPro" id="IPR053055">
    <property type="entry name" value="VPS17"/>
</dbReference>
<dbReference type="InterPro" id="IPR015404">
    <property type="entry name" value="Vps5_C"/>
</dbReference>
<dbReference type="PANTHER" id="PTHR47433">
    <property type="entry name" value="VACUOLAR PROTEIN SORTING-ASSOCIATED PROTEIN 17"/>
    <property type="match status" value="1"/>
</dbReference>
<dbReference type="STRING" id="69771.A0A1V6PBM5"/>
<evidence type="ECO:0000256" key="1">
    <source>
        <dbReference type="ARBA" id="ARBA00022448"/>
    </source>
</evidence>
<dbReference type="InterPro" id="IPR001683">
    <property type="entry name" value="PX_dom"/>
</dbReference>
<evidence type="ECO:0000256" key="6">
    <source>
        <dbReference type="PIRNR" id="PIRNR011791"/>
    </source>
</evidence>
<comment type="similarity">
    <text evidence="4 6">Belongs to the VPS17 family.</text>
</comment>
<dbReference type="GO" id="GO:0005829">
    <property type="term" value="C:cytosol"/>
    <property type="evidence" value="ECO:0007669"/>
    <property type="project" value="GOC"/>
</dbReference>
<dbReference type="FunFam" id="1.20.1270.60:FF:000046">
    <property type="entry name" value="Vacuolar protein sorting-associated protein 17"/>
    <property type="match status" value="1"/>
</dbReference>
<feature type="compositionally biased region" description="Polar residues" evidence="7">
    <location>
        <begin position="29"/>
        <end position="38"/>
    </location>
</feature>
<feature type="compositionally biased region" description="Low complexity" evidence="7">
    <location>
        <begin position="573"/>
        <end position="584"/>
    </location>
</feature>
<dbReference type="Gene3D" id="3.30.1520.10">
    <property type="entry name" value="Phox-like domain"/>
    <property type="match status" value="1"/>
</dbReference>
<dbReference type="Pfam" id="PF00787">
    <property type="entry name" value="PX"/>
    <property type="match status" value="1"/>
</dbReference>
<keyword evidence="1 6" id="KW-0813">Transport</keyword>
<evidence type="ECO:0000256" key="5">
    <source>
        <dbReference type="ARBA" id="ARBA00073022"/>
    </source>
</evidence>
<feature type="compositionally biased region" description="Basic and acidic residues" evidence="7">
    <location>
        <begin position="53"/>
        <end position="62"/>
    </location>
</feature>
<accession>A0A1V6PBM5</accession>
<evidence type="ECO:0000313" key="10">
    <source>
        <dbReference type="Proteomes" id="UP000191522"/>
    </source>
</evidence>
<feature type="compositionally biased region" description="Low complexity" evidence="7">
    <location>
        <begin position="65"/>
        <end position="74"/>
    </location>
</feature>
<dbReference type="SMART" id="SM00312">
    <property type="entry name" value="PX"/>
    <property type="match status" value="1"/>
</dbReference>
<dbReference type="GO" id="GO:0032266">
    <property type="term" value="F:phosphatidylinositol-3-phosphate binding"/>
    <property type="evidence" value="ECO:0007669"/>
    <property type="project" value="TreeGrafter"/>
</dbReference>
<feature type="compositionally biased region" description="Polar residues" evidence="7">
    <location>
        <begin position="86"/>
        <end position="115"/>
    </location>
</feature>
<comment type="function">
    <text evidence="6">Component of the membrane-associated retromer complex which is essential in endosome-to-Golgi retrograde transport.</text>
</comment>
<dbReference type="EMBL" id="MDYL01000011">
    <property type="protein sequence ID" value="OQD74395.1"/>
    <property type="molecule type" value="Genomic_DNA"/>
</dbReference>
<evidence type="ECO:0000256" key="3">
    <source>
        <dbReference type="ARBA" id="ARBA00023054"/>
    </source>
</evidence>
<comment type="subunit">
    <text evidence="6">Component of the retromer complex.</text>
</comment>
<sequence>MDYSTISNDPDHPAGASPWGSPRADRTTFPASGTSDIPSSPLPGQAQSSEGLEGGHDAERQTQDLSAQLQSAQLGDPDYPQEQPPFATQQSPNADQQSRSPTRYQTGLRQSNSRPPASVYKIQAKITGLERTGKKDPILRFDVHTNIPKFRTTQYRDVRRTHSEFGKLADHLISANPEAFVPAVPPPVTPAGAGTDEDEVRVKASMQRWLNSVLSNEILIQDDEVVLFVESDFGYSPVLRMKQPATGVRRKMLKQFAPPPDDTPELQAARPIVKLFYLGSMDSSHKVDRIVKARRGLGLAETDFGVKLGQMHVQETHPGLSLAYRKLGNVIQTVGDFHAVQATAEATTLGEPLGYHSSDALIVKETLTNRHILLRELLQARQSAQSKRAAADRLKVSSSVRPDKVDEAINALEEAQSHEDYLTKRTQRVTTNLLQEKRRWFDRTTNDLLFSLREYTLRQIEAERRTLATLESVRPDIRAIDASGGLSRLGREAHPALRRSNMASSQGPKGDAWSGVPRRIDSAGRSMSGSFTAPTLNDEEEDEGRSESGQGRVRSTSQVGSITEDDDDRLDARNAASRLATSTF</sequence>
<proteinExistence type="inferred from homology"/>
<keyword evidence="10" id="KW-1185">Reference proteome</keyword>
<dbReference type="Proteomes" id="UP000191522">
    <property type="component" value="Unassembled WGS sequence"/>
</dbReference>
<dbReference type="AlphaFoldDB" id="A0A1V6PBM5"/>
<feature type="region of interest" description="Disordered" evidence="7">
    <location>
        <begin position="497"/>
        <end position="584"/>
    </location>
</feature>
<dbReference type="InterPro" id="IPR014461">
    <property type="entry name" value="Retromer_complex_Vps17"/>
</dbReference>
<dbReference type="GO" id="GO:0030905">
    <property type="term" value="C:retromer, tubulation complex"/>
    <property type="evidence" value="ECO:0007669"/>
    <property type="project" value="TreeGrafter"/>
</dbReference>
<feature type="domain" description="PX" evidence="8">
    <location>
        <begin position="121"/>
        <end position="232"/>
    </location>
</feature>
<dbReference type="InterPro" id="IPR036871">
    <property type="entry name" value="PX_dom_sf"/>
</dbReference>
<dbReference type="PIRSF" id="PIRSF011791">
    <property type="entry name" value="Vps17"/>
    <property type="match status" value="1"/>
</dbReference>
<dbReference type="FunFam" id="3.30.1520.10:FF:000034">
    <property type="entry name" value="Vacuolar protein sorting-associated protein 17"/>
    <property type="match status" value="1"/>
</dbReference>
<dbReference type="Gene3D" id="1.20.1270.60">
    <property type="entry name" value="Arfaptin homology (AH) domain/BAR domain"/>
    <property type="match status" value="1"/>
</dbReference>
<gene>
    <name evidence="9" type="ORF">PENDEC_c011G00708</name>
</gene>
<keyword evidence="2 6" id="KW-0653">Protein transport</keyword>
<dbReference type="GO" id="GO:0006886">
    <property type="term" value="P:intracellular protein transport"/>
    <property type="evidence" value="ECO:0007669"/>
    <property type="project" value="TreeGrafter"/>
</dbReference>
<evidence type="ECO:0000313" key="9">
    <source>
        <dbReference type="EMBL" id="OQD74395.1"/>
    </source>
</evidence>
<dbReference type="CDD" id="cd06891">
    <property type="entry name" value="PX_Vps17p"/>
    <property type="match status" value="1"/>
</dbReference>
<dbReference type="PANTHER" id="PTHR47433:SF1">
    <property type="entry name" value="VACUOLAR PROTEIN SORTING-ASSOCIATED PROTEIN 17"/>
    <property type="match status" value="1"/>
</dbReference>
<dbReference type="Pfam" id="PF09325">
    <property type="entry name" value="Vps5"/>
    <property type="match status" value="1"/>
</dbReference>
<dbReference type="OMA" id="FYLGTME"/>
<keyword evidence="3" id="KW-0175">Coiled coil</keyword>
<dbReference type="InterPro" id="IPR037907">
    <property type="entry name" value="Vps17_PX"/>
</dbReference>
<evidence type="ECO:0000256" key="4">
    <source>
        <dbReference type="ARBA" id="ARBA00060860"/>
    </source>
</evidence>
<name>A0A1V6PBM5_PENDC</name>
<dbReference type="InterPro" id="IPR027267">
    <property type="entry name" value="AH/BAR_dom_sf"/>
</dbReference>